<evidence type="ECO:0000256" key="4">
    <source>
        <dbReference type="ARBA" id="ARBA00022692"/>
    </source>
</evidence>
<evidence type="ECO:0000256" key="1">
    <source>
        <dbReference type="ARBA" id="ARBA00004141"/>
    </source>
</evidence>
<dbReference type="InterPro" id="IPR005821">
    <property type="entry name" value="Ion_trans_dom"/>
</dbReference>
<evidence type="ECO:0000259" key="11">
    <source>
        <dbReference type="PROSITE" id="PS50042"/>
    </source>
</evidence>
<dbReference type="GO" id="GO:0016020">
    <property type="term" value="C:membrane"/>
    <property type="evidence" value="ECO:0007669"/>
    <property type="project" value="UniProtKB-SubCell"/>
</dbReference>
<feature type="transmembrane region" description="Helical" evidence="10">
    <location>
        <begin position="100"/>
        <end position="121"/>
    </location>
</feature>
<name>A0A9I9CMY9_CUCME</name>
<dbReference type="InterPro" id="IPR014710">
    <property type="entry name" value="RmlC-like_jellyroll"/>
</dbReference>
<proteinExistence type="inferred from homology"/>
<keyword evidence="4 10" id="KW-0812">Transmembrane</keyword>
<feature type="transmembrane region" description="Helical" evidence="10">
    <location>
        <begin position="320"/>
        <end position="338"/>
    </location>
</feature>
<organism evidence="12">
    <name type="scientific">Cucumis melo</name>
    <name type="common">Muskmelon</name>
    <dbReference type="NCBI Taxonomy" id="3656"/>
    <lineage>
        <taxon>Eukaryota</taxon>
        <taxon>Viridiplantae</taxon>
        <taxon>Streptophyta</taxon>
        <taxon>Embryophyta</taxon>
        <taxon>Tracheophyta</taxon>
        <taxon>Spermatophyta</taxon>
        <taxon>Magnoliopsida</taxon>
        <taxon>eudicotyledons</taxon>
        <taxon>Gunneridae</taxon>
        <taxon>Pentapetalae</taxon>
        <taxon>rosids</taxon>
        <taxon>fabids</taxon>
        <taxon>Cucurbitales</taxon>
        <taxon>Cucurbitaceae</taxon>
        <taxon>Benincaseae</taxon>
        <taxon>Cucumis</taxon>
    </lineage>
</organism>
<reference evidence="12" key="1">
    <citation type="submission" date="2023-03" db="UniProtKB">
        <authorList>
            <consortium name="EnsemblPlants"/>
        </authorList>
    </citation>
    <scope>IDENTIFICATION</scope>
</reference>
<keyword evidence="8" id="KW-1071">Ligand-gated ion channel</keyword>
<evidence type="ECO:0000256" key="9">
    <source>
        <dbReference type="ARBA" id="ARBA00023303"/>
    </source>
</evidence>
<evidence type="ECO:0000256" key="8">
    <source>
        <dbReference type="ARBA" id="ARBA00023286"/>
    </source>
</evidence>
<protein>
    <recommendedName>
        <fullName evidence="11">Cyclic nucleotide-binding domain-containing protein</fullName>
    </recommendedName>
</protein>
<dbReference type="Gene3D" id="2.60.120.10">
    <property type="entry name" value="Jelly Rolls"/>
    <property type="match status" value="1"/>
</dbReference>
<evidence type="ECO:0000256" key="2">
    <source>
        <dbReference type="ARBA" id="ARBA00010486"/>
    </source>
</evidence>
<dbReference type="Gramene" id="MELO3C006029.2.1">
    <property type="protein sequence ID" value="MELO3C006029.2.1"/>
    <property type="gene ID" value="MELO3C006029.2"/>
</dbReference>
<dbReference type="SUPFAM" id="SSF51206">
    <property type="entry name" value="cAMP-binding domain-like"/>
    <property type="match status" value="1"/>
</dbReference>
<dbReference type="Gene3D" id="1.10.287.630">
    <property type="entry name" value="Helix hairpin bin"/>
    <property type="match status" value="1"/>
</dbReference>
<dbReference type="SUPFAM" id="SSF81324">
    <property type="entry name" value="Voltage-gated potassium channels"/>
    <property type="match status" value="1"/>
</dbReference>
<dbReference type="PROSITE" id="PS50042">
    <property type="entry name" value="CNMP_BINDING_3"/>
    <property type="match status" value="1"/>
</dbReference>
<feature type="transmembrane region" description="Helical" evidence="10">
    <location>
        <begin position="198"/>
        <end position="219"/>
    </location>
</feature>
<feature type="transmembrane region" description="Helical" evidence="10">
    <location>
        <begin position="66"/>
        <end position="88"/>
    </location>
</feature>
<keyword evidence="9" id="KW-0407">Ion channel</keyword>
<dbReference type="Gene3D" id="1.10.287.70">
    <property type="match status" value="1"/>
</dbReference>
<evidence type="ECO:0000256" key="5">
    <source>
        <dbReference type="ARBA" id="ARBA00022989"/>
    </source>
</evidence>
<dbReference type="Pfam" id="PF00520">
    <property type="entry name" value="Ion_trans"/>
    <property type="match status" value="1"/>
</dbReference>
<feature type="domain" description="Cyclic nucleotide-binding" evidence="11">
    <location>
        <begin position="428"/>
        <end position="509"/>
    </location>
</feature>
<sequence length="632" mass="73737">MSIFKCSRKPKPVRPKYPRDFFVKFGATQQKKWPERILEKMERLLSVVRKKTLDPQEPFLQQWNKIFVVSCVIAVAADPLFFYIPVFNRQHQCLTTDRPLMIIACILRSFIDIFYLLHIIFEFRTGFLPSSLPEPGSAELIRGLADIAKRYLSSNFTIDILSILPLPQYIPRLLRIYPLYKEVVRTSGILTERAWSGAAFNLLIYLQASHVVGALWYLFSVEQQARCWHEACKKINCTSNFLYCGDPNGQAYLFIDAYCSHKESEGDNAFDFGMYAEAFKFHLTETMSFRRKFIHSFWWALRNVSSSGQNLEVSDYMGEVLFAIFISILGLVLFALLVSNIQKYLQSSNARVEQMRINRRAIENWMRQRMLPKPLRRRIRQFDEYKWQLNRGVKEEEVMNDLPINLKRDIKPLLRLDACLVNLKKVPLFSNIDDRLLDLMHGDLKPVLFTEDSIILLENKPIDMMVFIIKGKLRATSRRNISNYVSKSDVVLEAGDFYAFALEANQLRSVVSQFCKQHLPSEQALRHALFTAQMFYSNQWRVWAAYKIQEAWRDYCQIKQRDGRFRDSLAKTVGTSTSSAANLYASIFISHLLQAVEQDRCHQISQHSQMTVLLPPLKPDERDKRDYSILNL</sequence>
<comment type="subcellular location">
    <subcellularLocation>
        <location evidence="1">Membrane</location>
        <topology evidence="1">Multi-pass membrane protein</topology>
    </subcellularLocation>
</comment>
<evidence type="ECO:0000256" key="3">
    <source>
        <dbReference type="ARBA" id="ARBA00022448"/>
    </source>
</evidence>
<dbReference type="PANTHER" id="PTHR45651">
    <property type="entry name" value="CYCLIC NUCLEOTIDE-GATED ION CHANNEL 15-RELATED-RELATED"/>
    <property type="match status" value="1"/>
</dbReference>
<keyword evidence="6" id="KW-0406">Ion transport</keyword>
<dbReference type="GO" id="GO:0005216">
    <property type="term" value="F:monoatomic ion channel activity"/>
    <property type="evidence" value="ECO:0007669"/>
    <property type="project" value="InterPro"/>
</dbReference>
<evidence type="ECO:0000256" key="6">
    <source>
        <dbReference type="ARBA" id="ARBA00023065"/>
    </source>
</evidence>
<keyword evidence="3" id="KW-0813">Transport</keyword>
<keyword evidence="7 10" id="KW-0472">Membrane</keyword>
<dbReference type="InterPro" id="IPR000595">
    <property type="entry name" value="cNMP-bd_dom"/>
</dbReference>
<evidence type="ECO:0000313" key="12">
    <source>
        <dbReference type="EnsemblPlants" id="MELO3C006029.2.1"/>
    </source>
</evidence>
<keyword evidence="5 10" id="KW-1133">Transmembrane helix</keyword>
<comment type="similarity">
    <text evidence="2">Belongs to the cyclic nucleotide-gated cation channel (TC 1.A.1.5) family.</text>
</comment>
<dbReference type="EnsemblPlants" id="MELO3C006029.2.1">
    <property type="protein sequence ID" value="MELO3C006029.2.1"/>
    <property type="gene ID" value="MELO3C006029.2"/>
</dbReference>
<accession>A0A9I9CMY9</accession>
<evidence type="ECO:0000256" key="7">
    <source>
        <dbReference type="ARBA" id="ARBA00023136"/>
    </source>
</evidence>
<dbReference type="PANTHER" id="PTHR45651:SF5">
    <property type="entry name" value="CYCLIC NUCLEOTIDE-GATED ION CHANNEL 1"/>
    <property type="match status" value="1"/>
</dbReference>
<evidence type="ECO:0000256" key="10">
    <source>
        <dbReference type="SAM" id="Phobius"/>
    </source>
</evidence>
<dbReference type="InterPro" id="IPR018490">
    <property type="entry name" value="cNMP-bd_dom_sf"/>
</dbReference>
<dbReference type="AlphaFoldDB" id="A0A9I9CMY9"/>